<evidence type="ECO:0000256" key="2">
    <source>
        <dbReference type="SAM" id="Phobius"/>
    </source>
</evidence>
<organism evidence="3 4">
    <name type="scientific">Trebonia kvetii</name>
    <dbReference type="NCBI Taxonomy" id="2480626"/>
    <lineage>
        <taxon>Bacteria</taxon>
        <taxon>Bacillati</taxon>
        <taxon>Actinomycetota</taxon>
        <taxon>Actinomycetes</taxon>
        <taxon>Streptosporangiales</taxon>
        <taxon>Treboniaceae</taxon>
        <taxon>Trebonia</taxon>
    </lineage>
</organism>
<comment type="caution">
    <text evidence="3">The sequence shown here is derived from an EMBL/GenBank/DDBJ whole genome shotgun (WGS) entry which is preliminary data.</text>
</comment>
<dbReference type="Proteomes" id="UP000460272">
    <property type="component" value="Unassembled WGS sequence"/>
</dbReference>
<keyword evidence="2" id="KW-0812">Transmembrane</keyword>
<name>A0A6P2C6U2_9ACTN</name>
<keyword evidence="2" id="KW-1133">Transmembrane helix</keyword>
<protein>
    <submittedName>
        <fullName evidence="3">Zinc ribbon domain-containing protein</fullName>
    </submittedName>
</protein>
<feature type="compositionally biased region" description="Pro residues" evidence="1">
    <location>
        <begin position="120"/>
        <end position="145"/>
    </location>
</feature>
<evidence type="ECO:0000256" key="1">
    <source>
        <dbReference type="SAM" id="MobiDB-lite"/>
    </source>
</evidence>
<dbReference type="AlphaFoldDB" id="A0A6P2C6U2"/>
<feature type="compositionally biased region" description="Pro residues" evidence="1">
    <location>
        <begin position="74"/>
        <end position="107"/>
    </location>
</feature>
<evidence type="ECO:0000313" key="4">
    <source>
        <dbReference type="Proteomes" id="UP000460272"/>
    </source>
</evidence>
<dbReference type="EMBL" id="RPFW01000002">
    <property type="protein sequence ID" value="TVZ05243.1"/>
    <property type="molecule type" value="Genomic_DNA"/>
</dbReference>
<feature type="compositionally biased region" description="Low complexity" evidence="1">
    <location>
        <begin position="186"/>
        <end position="224"/>
    </location>
</feature>
<accession>A0A6P2C6U2</accession>
<reference evidence="3 4" key="1">
    <citation type="submission" date="2018-11" db="EMBL/GenBank/DDBJ databases">
        <title>Trebonia kvetii gen.nov., sp.nov., a novel acidophilic actinobacterium, and proposal of the new actinobacterial family Treboniaceae fam. nov.</title>
        <authorList>
            <person name="Rapoport D."/>
            <person name="Sagova-Mareckova M."/>
            <person name="Sedlacek I."/>
            <person name="Provaznik J."/>
            <person name="Kralova S."/>
            <person name="Pavlinic D."/>
            <person name="Benes V."/>
            <person name="Kopecky J."/>
        </authorList>
    </citation>
    <scope>NUCLEOTIDE SEQUENCE [LARGE SCALE GENOMIC DNA]</scope>
    <source>
        <strain evidence="3 4">15Tr583</strain>
    </source>
</reference>
<sequence length="378" mass="39599">MDAMSGRCLACQADLRPDARFCPRCGQRAVAATPDPSQPPTITALASPAMQEPRPAPATRGDWDDWYTITSPGQAPPPPPYQPPPYQIPPPARQQQPYPPRELPPGSVPLQRQPNQRQPFQPPPGGPPGYEPWRPYQPGPPPAGPPRGSRRSQSNAGLWTILLLLLAGVGAGVVLLLAHPFGNHNQRQTASTGTAAASRTASASHKTHASGSAKATAGSGTPSTVATSAAEQRAASSVASMLSQSASDRTAIIGAATDIGNCGPNLNADPKVFDDAAASRQTMLASLRAMPGRDTLPPALVSDLTQAWQASIAADQAYAKWANDEITGGCVRHDTSDPGYQATVAPDRQASQSKDSFVVLWNPIASGYGLTQYSADQF</sequence>
<dbReference type="OrthoDB" id="3871904at2"/>
<feature type="transmembrane region" description="Helical" evidence="2">
    <location>
        <begin position="156"/>
        <end position="178"/>
    </location>
</feature>
<feature type="region of interest" description="Disordered" evidence="1">
    <location>
        <begin position="29"/>
        <end position="153"/>
    </location>
</feature>
<gene>
    <name evidence="3" type="ORF">EAS64_11715</name>
</gene>
<proteinExistence type="predicted"/>
<evidence type="ECO:0000313" key="3">
    <source>
        <dbReference type="EMBL" id="TVZ05243.1"/>
    </source>
</evidence>
<keyword evidence="4" id="KW-1185">Reference proteome</keyword>
<keyword evidence="2" id="KW-0472">Membrane</keyword>
<feature type="compositionally biased region" description="Low complexity" evidence="1">
    <location>
        <begin position="109"/>
        <end position="119"/>
    </location>
</feature>
<feature type="region of interest" description="Disordered" evidence="1">
    <location>
        <begin position="184"/>
        <end position="229"/>
    </location>
</feature>